<keyword evidence="2" id="KW-1185">Reference proteome</keyword>
<proteinExistence type="predicted"/>
<evidence type="ECO:0000313" key="1">
    <source>
        <dbReference type="EMBL" id="EGK04380.1"/>
    </source>
</evidence>
<feature type="non-terminal residue" evidence="1">
    <location>
        <position position="202"/>
    </location>
</feature>
<dbReference type="HOGENOM" id="CLU_1357162_0_0_10"/>
<dbReference type="Gene3D" id="2.160.20.120">
    <property type="match status" value="1"/>
</dbReference>
<dbReference type="SUPFAM" id="SSF69349">
    <property type="entry name" value="Phage fibre proteins"/>
    <property type="match status" value="1"/>
</dbReference>
<reference evidence="1 2" key="1">
    <citation type="submission" date="2011-04" db="EMBL/GenBank/DDBJ databases">
        <title>The Genome Sequence of Dysgonomonas mossii DSM 22836.</title>
        <authorList>
            <consortium name="The Broad Institute Genome Sequencing Platform"/>
            <person name="Earl A."/>
            <person name="Ward D."/>
            <person name="Feldgarden M."/>
            <person name="Gevers D."/>
            <person name="Pudlo N."/>
            <person name="Martens E."/>
            <person name="Allen-Vercoe E."/>
            <person name="Young S.K."/>
            <person name="Zeng Q."/>
            <person name="Gargeya S."/>
            <person name="Fitzgerald M."/>
            <person name="Haas B."/>
            <person name="Abouelleil A."/>
            <person name="Alvarado L."/>
            <person name="Arachchi H.M."/>
            <person name="Berlin A."/>
            <person name="Brown A."/>
            <person name="Chapman S.B."/>
            <person name="Chen Z."/>
            <person name="Dunbar C."/>
            <person name="Freedman E."/>
            <person name="Gearin G."/>
            <person name="Gellesch M."/>
            <person name="Goldberg J."/>
            <person name="Griggs A."/>
            <person name="Gujja S."/>
            <person name="Heiman D."/>
            <person name="Howarth C."/>
            <person name="Larson L."/>
            <person name="Lui A."/>
            <person name="MacDonald P.J.P."/>
            <person name="Mehta T."/>
            <person name="Montmayeur A."/>
            <person name="Murphy C."/>
            <person name="Neiman D."/>
            <person name="Pearson M."/>
            <person name="Priest M."/>
            <person name="Roberts A."/>
            <person name="Saif S."/>
            <person name="Shea T."/>
            <person name="Shenoy N."/>
            <person name="Sisk P."/>
            <person name="Stolte C."/>
            <person name="Sykes S."/>
            <person name="Yandava C."/>
            <person name="Wortman J."/>
            <person name="Nusbaum C."/>
            <person name="Birren B."/>
        </authorList>
    </citation>
    <scope>NUCLEOTIDE SEQUENCE [LARGE SCALE GENOMIC DNA]</scope>
    <source>
        <strain evidence="1 2">DSM 22836</strain>
    </source>
</reference>
<comment type="caution">
    <text evidence="1">The sequence shown here is derived from an EMBL/GenBank/DDBJ whole genome shotgun (WGS) entry which is preliminary data.</text>
</comment>
<dbReference type="Proteomes" id="UP000006420">
    <property type="component" value="Unassembled WGS sequence"/>
</dbReference>
<gene>
    <name evidence="1" type="ORF">HMPREF9456_03428</name>
</gene>
<protein>
    <submittedName>
        <fullName evidence="1">Uncharacterized protein</fullName>
    </submittedName>
</protein>
<dbReference type="EMBL" id="ADLW01000038">
    <property type="protein sequence ID" value="EGK04380.1"/>
    <property type="molecule type" value="Genomic_DNA"/>
</dbReference>
<feature type="non-terminal residue" evidence="1">
    <location>
        <position position="1"/>
    </location>
</feature>
<evidence type="ECO:0000313" key="2">
    <source>
        <dbReference type="Proteomes" id="UP000006420"/>
    </source>
</evidence>
<sequence>GRSNAPKKKRVGGSSPPIATNLNLKQNIIMETNFKELKEEIIKRAKAADACTSEYKRAYKSESFEELLQVIKDNFDFAVRRKVIDIELIKLYENEFNNNKIYGNIDISEGYLLVDNATVRAWGNATVRAWGNATVEAWGNATVEASGNATVEASGNATVRASDSATVEASGNATVRASGNATVEAWGNATVEASGNATVRAS</sequence>
<organism evidence="1 2">
    <name type="scientific">Dysgonomonas mossii DSM 22836</name>
    <dbReference type="NCBI Taxonomy" id="742767"/>
    <lineage>
        <taxon>Bacteria</taxon>
        <taxon>Pseudomonadati</taxon>
        <taxon>Bacteroidota</taxon>
        <taxon>Bacteroidia</taxon>
        <taxon>Bacteroidales</taxon>
        <taxon>Dysgonomonadaceae</taxon>
        <taxon>Dysgonomonas</taxon>
    </lineage>
</organism>
<name>F8X5B9_9BACT</name>
<dbReference type="AlphaFoldDB" id="F8X5B9"/>
<accession>F8X5B9</accession>